<dbReference type="InterPro" id="IPR036249">
    <property type="entry name" value="Thioredoxin-like_sf"/>
</dbReference>
<dbReference type="InterPro" id="IPR050553">
    <property type="entry name" value="Thioredoxin_ResA/DsbE_sf"/>
</dbReference>
<dbReference type="PANTHER" id="PTHR42852">
    <property type="entry name" value="THIOL:DISULFIDE INTERCHANGE PROTEIN DSBE"/>
    <property type="match status" value="1"/>
</dbReference>
<dbReference type="GO" id="GO:0016491">
    <property type="term" value="F:oxidoreductase activity"/>
    <property type="evidence" value="ECO:0007669"/>
    <property type="project" value="InterPro"/>
</dbReference>
<sequence>MKKWLVLALVIFFLSVNSIQARQNIPWDAKIQPFSCPVKGNKLENFKGKVLLVNFFATYCAPCQVELLEFSDIYRKFKSKDFEIITFMVDQGGESILPHLINSKGINYCVAIADEHILNIFNWPDVLPTTFLIDKNGNIVKKFVGYAGKRELEREIENLLNKN</sequence>
<dbReference type="OrthoDB" id="9813820at2"/>
<dbReference type="Gene3D" id="3.40.30.10">
    <property type="entry name" value="Glutaredoxin"/>
    <property type="match status" value="1"/>
</dbReference>
<dbReference type="GO" id="GO:0030313">
    <property type="term" value="C:cell envelope"/>
    <property type="evidence" value="ECO:0007669"/>
    <property type="project" value="UniProtKB-SubCell"/>
</dbReference>
<keyword evidence="3" id="KW-0676">Redox-active center</keyword>
<dbReference type="CDD" id="cd02966">
    <property type="entry name" value="TlpA_like_family"/>
    <property type="match status" value="1"/>
</dbReference>
<feature type="domain" description="Thioredoxin" evidence="5">
    <location>
        <begin position="25"/>
        <end position="161"/>
    </location>
</feature>
<evidence type="ECO:0000256" key="1">
    <source>
        <dbReference type="ARBA" id="ARBA00004196"/>
    </source>
</evidence>
<feature type="signal peptide" evidence="4">
    <location>
        <begin position="1"/>
        <end position="21"/>
    </location>
</feature>
<dbReference type="InterPro" id="IPR013766">
    <property type="entry name" value="Thioredoxin_domain"/>
</dbReference>
<keyword evidence="2" id="KW-0201">Cytochrome c-type biogenesis</keyword>
<keyword evidence="7" id="KW-1185">Reference proteome</keyword>
<dbReference type="STRING" id="1795632.TH606_06025"/>
<organism evidence="6 7">
    <name type="scientific">Thermodesulfatator autotrophicus</name>
    <dbReference type="NCBI Taxonomy" id="1795632"/>
    <lineage>
        <taxon>Bacteria</taxon>
        <taxon>Pseudomonadati</taxon>
        <taxon>Thermodesulfobacteriota</taxon>
        <taxon>Thermodesulfobacteria</taxon>
        <taxon>Thermodesulfobacteriales</taxon>
        <taxon>Thermodesulfatatoraceae</taxon>
        <taxon>Thermodesulfatator</taxon>
    </lineage>
</organism>
<protein>
    <recommendedName>
        <fullName evidence="5">Thioredoxin domain-containing protein</fullName>
    </recommendedName>
</protein>
<evidence type="ECO:0000256" key="4">
    <source>
        <dbReference type="SAM" id="SignalP"/>
    </source>
</evidence>
<dbReference type="InterPro" id="IPR017937">
    <property type="entry name" value="Thioredoxin_CS"/>
</dbReference>
<dbReference type="InterPro" id="IPR013740">
    <property type="entry name" value="Redoxin"/>
</dbReference>
<dbReference type="PROSITE" id="PS00194">
    <property type="entry name" value="THIOREDOXIN_1"/>
    <property type="match status" value="1"/>
</dbReference>
<evidence type="ECO:0000313" key="6">
    <source>
        <dbReference type="EMBL" id="OAG27592.1"/>
    </source>
</evidence>
<dbReference type="AlphaFoldDB" id="A0A177E8Q2"/>
<accession>A0A177E8Q2</accession>
<gene>
    <name evidence="6" type="ORF">TH606_06025</name>
</gene>
<evidence type="ECO:0000313" key="7">
    <source>
        <dbReference type="Proteomes" id="UP000076964"/>
    </source>
</evidence>
<dbReference type="Proteomes" id="UP000076964">
    <property type="component" value="Unassembled WGS sequence"/>
</dbReference>
<dbReference type="GO" id="GO:0017004">
    <property type="term" value="P:cytochrome complex assembly"/>
    <property type="evidence" value="ECO:0007669"/>
    <property type="project" value="UniProtKB-KW"/>
</dbReference>
<dbReference type="PROSITE" id="PS51352">
    <property type="entry name" value="THIOREDOXIN_2"/>
    <property type="match status" value="1"/>
</dbReference>
<comment type="caution">
    <text evidence="6">The sequence shown here is derived from an EMBL/GenBank/DDBJ whole genome shotgun (WGS) entry which is preliminary data.</text>
</comment>
<dbReference type="PANTHER" id="PTHR42852:SF17">
    <property type="entry name" value="THIOREDOXIN-LIKE PROTEIN HI_1115"/>
    <property type="match status" value="1"/>
</dbReference>
<proteinExistence type="predicted"/>
<evidence type="ECO:0000256" key="3">
    <source>
        <dbReference type="ARBA" id="ARBA00023284"/>
    </source>
</evidence>
<name>A0A177E8Q2_9BACT</name>
<dbReference type="Pfam" id="PF08534">
    <property type="entry name" value="Redoxin"/>
    <property type="match status" value="1"/>
</dbReference>
<dbReference type="EMBL" id="LSFI01000025">
    <property type="protein sequence ID" value="OAG27592.1"/>
    <property type="molecule type" value="Genomic_DNA"/>
</dbReference>
<evidence type="ECO:0000259" key="5">
    <source>
        <dbReference type="PROSITE" id="PS51352"/>
    </source>
</evidence>
<dbReference type="RefSeq" id="WP_068542020.1">
    <property type="nucleotide sequence ID" value="NZ_LSFI01000025.1"/>
</dbReference>
<comment type="subcellular location">
    <subcellularLocation>
        <location evidence="1">Cell envelope</location>
    </subcellularLocation>
</comment>
<feature type="chain" id="PRO_5008060212" description="Thioredoxin domain-containing protein" evidence="4">
    <location>
        <begin position="22"/>
        <end position="163"/>
    </location>
</feature>
<dbReference type="SUPFAM" id="SSF52833">
    <property type="entry name" value="Thioredoxin-like"/>
    <property type="match status" value="1"/>
</dbReference>
<reference evidence="6 7" key="1">
    <citation type="submission" date="2016-02" db="EMBL/GenBank/DDBJ databases">
        <title>Draft genome sequence of Thermodesulfatator sp. S606.</title>
        <authorList>
            <person name="Lai Q."/>
            <person name="Cao J."/>
            <person name="Dupont S."/>
            <person name="Shao Z."/>
            <person name="Jebbar M."/>
            <person name="Alain K."/>
        </authorList>
    </citation>
    <scope>NUCLEOTIDE SEQUENCE [LARGE SCALE GENOMIC DNA]</scope>
    <source>
        <strain evidence="6 7">S606</strain>
    </source>
</reference>
<evidence type="ECO:0000256" key="2">
    <source>
        <dbReference type="ARBA" id="ARBA00022748"/>
    </source>
</evidence>
<keyword evidence="4" id="KW-0732">Signal</keyword>